<reference evidence="1 2" key="1">
    <citation type="submission" date="2012-10" db="EMBL/GenBank/DDBJ databases">
        <authorList>
            <person name="Harkins D.M."/>
            <person name="Durkin A.S."/>
            <person name="Brinkac L.M."/>
            <person name="Haft D.H."/>
            <person name="Selengut J.D."/>
            <person name="Sanka R."/>
            <person name="DePew J."/>
            <person name="Purushe J."/>
            <person name="Chanthongthip A."/>
            <person name="Lattana O."/>
            <person name="Phetsouvanh R."/>
            <person name="Newton P.N."/>
            <person name="Vinetz J.M."/>
            <person name="Sutton G.G."/>
            <person name="Nierman W.C."/>
            <person name="Fouts D.E."/>
        </authorList>
    </citation>
    <scope>NUCLEOTIDE SEQUENCE [LARGE SCALE GENOMIC DNA]</scope>
    <source>
        <strain evidence="1 2">UI 12758</strain>
    </source>
</reference>
<dbReference type="AlphaFoldDB" id="A0A0E2DJH2"/>
<name>A0A0E2DJH2_LEPIR</name>
<sequence>MQQYPVGIFLATEQRKLALGINFHLDDVEVGVPEMLWTYVCGLVPNSRSIVVKRYYNQDPRL</sequence>
<protein>
    <submittedName>
        <fullName evidence="1">Uncharacterized protein</fullName>
    </submittedName>
</protein>
<dbReference type="Proteomes" id="UP000001340">
    <property type="component" value="Unassembled WGS sequence"/>
</dbReference>
<accession>A0A0E2DJH2</accession>
<proteinExistence type="predicted"/>
<evidence type="ECO:0000313" key="1">
    <source>
        <dbReference type="EMBL" id="EKR55797.1"/>
    </source>
</evidence>
<gene>
    <name evidence="1" type="ORF">LEP1GSC105_2341</name>
</gene>
<comment type="caution">
    <text evidence="1">The sequence shown here is derived from an EMBL/GenBank/DDBJ whole genome shotgun (WGS) entry which is preliminary data.</text>
</comment>
<dbReference type="EMBL" id="AHNR02000028">
    <property type="protein sequence ID" value="EKR55797.1"/>
    <property type="molecule type" value="Genomic_DNA"/>
</dbReference>
<evidence type="ECO:0000313" key="2">
    <source>
        <dbReference type="Proteomes" id="UP000001340"/>
    </source>
</evidence>
<organism evidence="1 2">
    <name type="scientific">Leptospira interrogans str. UI 12758</name>
    <dbReference type="NCBI Taxonomy" id="1049938"/>
    <lineage>
        <taxon>Bacteria</taxon>
        <taxon>Pseudomonadati</taxon>
        <taxon>Spirochaetota</taxon>
        <taxon>Spirochaetia</taxon>
        <taxon>Leptospirales</taxon>
        <taxon>Leptospiraceae</taxon>
        <taxon>Leptospira</taxon>
    </lineage>
</organism>